<dbReference type="EMBL" id="JABSWW010000001">
    <property type="protein sequence ID" value="NRT88103.1"/>
    <property type="molecule type" value="Genomic_DNA"/>
</dbReference>
<reference evidence="1" key="2">
    <citation type="journal article" date="2022" name="Nat. Biotechnol.">
        <title>Carbon-negative production of acetone and isopropanol by gas fermentation at industrial pilot scale.</title>
        <authorList>
            <person name="Liew F.E."/>
            <person name="Nogle R."/>
            <person name="Abdalla T."/>
            <person name="Rasor B.J."/>
            <person name="Canter C."/>
            <person name="Jensen R.O."/>
            <person name="Wang L."/>
            <person name="Strutz J."/>
            <person name="Chirania P."/>
            <person name="De Tissera S."/>
            <person name="Mueller A.P."/>
            <person name="Ruan Z."/>
            <person name="Gao A."/>
            <person name="Tran L."/>
            <person name="Engle N.L."/>
            <person name="Bromley J.C."/>
            <person name="Daniell J."/>
            <person name="Conrado R."/>
            <person name="Tschaplinski T.J."/>
            <person name="Giannone R.J."/>
            <person name="Hettich R.L."/>
            <person name="Karim A.S."/>
            <person name="Simpson S.D."/>
            <person name="Brown S.D."/>
            <person name="Leang C."/>
            <person name="Jewett M.C."/>
            <person name="Kopke M."/>
        </authorList>
    </citation>
    <scope>NUCLEOTIDE SEQUENCE</scope>
    <source>
        <strain evidence="1">DJ080</strain>
    </source>
</reference>
<protein>
    <recommendedName>
        <fullName evidence="3">Phage XkdN-like protein</fullName>
    </recommendedName>
</protein>
<dbReference type="AlphaFoldDB" id="A0AAX0B147"/>
<evidence type="ECO:0008006" key="3">
    <source>
        <dbReference type="Google" id="ProtNLM"/>
    </source>
</evidence>
<gene>
    <name evidence="1" type="ORF">B0H41_001782</name>
</gene>
<proteinExistence type="predicted"/>
<dbReference type="Proteomes" id="UP001193748">
    <property type="component" value="Unassembled WGS sequence"/>
</dbReference>
<accession>A0AAX0B147</accession>
<name>A0AAX0B147_CLOBE</name>
<evidence type="ECO:0000313" key="2">
    <source>
        <dbReference type="Proteomes" id="UP001193748"/>
    </source>
</evidence>
<evidence type="ECO:0000313" key="1">
    <source>
        <dbReference type="EMBL" id="NRT88103.1"/>
    </source>
</evidence>
<reference evidence="1" key="1">
    <citation type="submission" date="2020-05" db="EMBL/GenBank/DDBJ databases">
        <authorList>
            <person name="Brown S."/>
            <person name="Huntemann M."/>
            <person name="Clum A."/>
            <person name="Spunde A."/>
            <person name="Palaniappan K."/>
            <person name="Ritter S."/>
            <person name="Mikhailova N."/>
            <person name="Chen I.-M."/>
            <person name="Stamatis D."/>
            <person name="Reddy T."/>
            <person name="O'Malley R."/>
            <person name="Daum C."/>
            <person name="Shapiro N."/>
            <person name="Ivanova N."/>
            <person name="Kyrpides N."/>
            <person name="Woyke T."/>
        </authorList>
    </citation>
    <scope>NUCLEOTIDE SEQUENCE</scope>
    <source>
        <strain evidence="1">DJ080</strain>
    </source>
</reference>
<comment type="caution">
    <text evidence="1">The sequence shown here is derived from an EMBL/GenBank/DDBJ whole genome shotgun (WGS) entry which is preliminary data.</text>
</comment>
<sequence>MSKKYNIVNKIMNAKERATVQIDEEHEFKINDSFPAAMAIKAYMEDKKLKEEEQISKVLGTAFNKEDNEYIKSLDLKMSGYIAIVNAIMAAIADVELDEIEKKQEENTPS</sequence>
<dbReference type="RefSeq" id="WP_173710664.1">
    <property type="nucleotide sequence ID" value="NZ_JABSWW010000001.1"/>
</dbReference>
<organism evidence="1 2">
    <name type="scientific">Clostridium beijerinckii</name>
    <name type="common">Clostridium MP</name>
    <dbReference type="NCBI Taxonomy" id="1520"/>
    <lineage>
        <taxon>Bacteria</taxon>
        <taxon>Bacillati</taxon>
        <taxon>Bacillota</taxon>
        <taxon>Clostridia</taxon>
        <taxon>Eubacteriales</taxon>
        <taxon>Clostridiaceae</taxon>
        <taxon>Clostridium</taxon>
    </lineage>
</organism>